<dbReference type="InterPro" id="IPR036942">
    <property type="entry name" value="Beta-barrel_TonB_sf"/>
</dbReference>
<evidence type="ECO:0000256" key="3">
    <source>
        <dbReference type="ARBA" id="ARBA00022452"/>
    </source>
</evidence>
<dbReference type="InterPro" id="IPR037066">
    <property type="entry name" value="Plug_dom_sf"/>
</dbReference>
<dbReference type="Proteomes" id="UP000664835">
    <property type="component" value="Unassembled WGS sequence"/>
</dbReference>
<comment type="similarity">
    <text evidence="8 9">Belongs to the TonB-dependent receptor family.</text>
</comment>
<keyword evidence="7 8" id="KW-0998">Cell outer membrane</keyword>
<accession>A0ABS3Q2D6</accession>
<keyword evidence="14" id="KW-1185">Reference proteome</keyword>
<evidence type="ECO:0000256" key="1">
    <source>
        <dbReference type="ARBA" id="ARBA00004571"/>
    </source>
</evidence>
<dbReference type="EMBL" id="JAGETV010000001">
    <property type="protein sequence ID" value="MBO1926109.1"/>
    <property type="molecule type" value="Genomic_DNA"/>
</dbReference>
<comment type="caution">
    <text evidence="13">The sequence shown here is derived from an EMBL/GenBank/DDBJ whole genome shotgun (WGS) entry which is preliminary data.</text>
</comment>
<dbReference type="InterPro" id="IPR039426">
    <property type="entry name" value="TonB-dep_rcpt-like"/>
</dbReference>
<dbReference type="InterPro" id="IPR012910">
    <property type="entry name" value="Plug_dom"/>
</dbReference>
<comment type="subcellular location">
    <subcellularLocation>
        <location evidence="1 8">Cell outer membrane</location>
        <topology evidence="1 8">Multi-pass membrane protein</topology>
    </subcellularLocation>
</comment>
<reference evidence="13 14" key="1">
    <citation type="submission" date="2021-03" db="EMBL/GenBank/DDBJ databases">
        <title>Thiomicrorhabdus sp.nov.,novel sulfur-oxidizing bacteria isolated from coastal sediment.</title>
        <authorList>
            <person name="Liu X."/>
        </authorList>
    </citation>
    <scope>NUCLEOTIDE SEQUENCE [LARGE SCALE GENOMIC DNA]</scope>
    <source>
        <strain evidence="13 14">6S2-11</strain>
    </source>
</reference>
<evidence type="ECO:0000256" key="4">
    <source>
        <dbReference type="ARBA" id="ARBA00022692"/>
    </source>
</evidence>
<proteinExistence type="inferred from homology"/>
<evidence type="ECO:0000256" key="7">
    <source>
        <dbReference type="ARBA" id="ARBA00023237"/>
    </source>
</evidence>
<evidence type="ECO:0000256" key="6">
    <source>
        <dbReference type="ARBA" id="ARBA00023136"/>
    </source>
</evidence>
<organism evidence="13 14">
    <name type="scientific">Thiomicrorhabdus marina</name>
    <dbReference type="NCBI Taxonomy" id="2818442"/>
    <lineage>
        <taxon>Bacteria</taxon>
        <taxon>Pseudomonadati</taxon>
        <taxon>Pseudomonadota</taxon>
        <taxon>Gammaproteobacteria</taxon>
        <taxon>Thiotrichales</taxon>
        <taxon>Piscirickettsiaceae</taxon>
        <taxon>Thiomicrorhabdus</taxon>
    </lineage>
</organism>
<evidence type="ECO:0000256" key="9">
    <source>
        <dbReference type="RuleBase" id="RU003357"/>
    </source>
</evidence>
<keyword evidence="5 9" id="KW-0798">TonB box</keyword>
<sequence length="671" mass="73420">MSHPVFMPSKLQLAIFSVLSVSLSSHAVLANEQTQLPTVNVNETVNQAQVLTTPAEELVTNGNSETGTALRNINGVDASRMGGHGVDLNIRGQSLSQLNILLDGAKIEGGCPNRMDPPTAYAELSSYDTITVIKGVGTLTQAAGGTGGTVLFERDAPQYNPEKPVSGEINLGTTDNGLNADLSATVEAVGEKGFIVLQGSKKSAENYRDGNGYEVRSSYESKQGHIDLGWTPNKHHMLKLSYEQSVIEDALFQGAMMDSPESDGRTTRLQYRGKDLNGFVSNIEFDAYHSDVDHIMDNHTLRTLASGSMPMINQTDVSTDGVKLKLTSMLGHTQLDYGIQTEIVKKFSNLKNGMGTSVWYMWPDAQTTTNSVFAESTSFFKDNQKVILGLRYDVFDAKADSADTSTAGGTPSDVYANVYGSTDTDNQADKLSALIRYERQLDASTEFYAGLSRSYRFADATELYIVKGSAWTGNPDLKPEQHNQFDMGIAKSYANGSLSASAYYDVVEDYILYYFDGANQRYGNVDAHIYGLELSGTQQISKQFRIGFDTNVTFGQNKTDDRYLANMTPLSGKLYTEYHAGNTLAGARINFAKSQENVNDNINELETAGWGTLDVYANVKLHKNASMMLGIDNVFDKAYQNALNRIDPTTGKVYNLNEPGRIAWAKVKVTF</sequence>
<evidence type="ECO:0000313" key="13">
    <source>
        <dbReference type="EMBL" id="MBO1926109.1"/>
    </source>
</evidence>
<keyword evidence="10" id="KW-0732">Signal</keyword>
<keyword evidence="13" id="KW-0675">Receptor</keyword>
<feature type="chain" id="PRO_5047526395" evidence="10">
    <location>
        <begin position="28"/>
        <end position="671"/>
    </location>
</feature>
<protein>
    <submittedName>
        <fullName evidence="13">TonB-dependent receptor</fullName>
    </submittedName>
</protein>
<feature type="domain" description="TonB-dependent receptor-like beta-barrel" evidence="11">
    <location>
        <begin position="205"/>
        <end position="634"/>
    </location>
</feature>
<feature type="domain" description="TonB-dependent receptor plug" evidence="12">
    <location>
        <begin position="49"/>
        <end position="149"/>
    </location>
</feature>
<name>A0ABS3Q2D6_9GAMM</name>
<feature type="signal peptide" evidence="10">
    <location>
        <begin position="1"/>
        <end position="27"/>
    </location>
</feature>
<keyword evidence="2 8" id="KW-0813">Transport</keyword>
<evidence type="ECO:0000256" key="2">
    <source>
        <dbReference type="ARBA" id="ARBA00022448"/>
    </source>
</evidence>
<dbReference type="RefSeq" id="WP_208146441.1">
    <property type="nucleotide sequence ID" value="NZ_JAGETV010000001.1"/>
</dbReference>
<evidence type="ECO:0000256" key="10">
    <source>
        <dbReference type="SAM" id="SignalP"/>
    </source>
</evidence>
<dbReference type="Gene3D" id="2.170.130.10">
    <property type="entry name" value="TonB-dependent receptor, plug domain"/>
    <property type="match status" value="1"/>
</dbReference>
<dbReference type="PANTHER" id="PTHR30069">
    <property type="entry name" value="TONB-DEPENDENT OUTER MEMBRANE RECEPTOR"/>
    <property type="match status" value="1"/>
</dbReference>
<dbReference type="PROSITE" id="PS52016">
    <property type="entry name" value="TONB_DEPENDENT_REC_3"/>
    <property type="match status" value="1"/>
</dbReference>
<dbReference type="SUPFAM" id="SSF56935">
    <property type="entry name" value="Porins"/>
    <property type="match status" value="1"/>
</dbReference>
<evidence type="ECO:0000259" key="11">
    <source>
        <dbReference type="Pfam" id="PF00593"/>
    </source>
</evidence>
<dbReference type="Pfam" id="PF07715">
    <property type="entry name" value="Plug"/>
    <property type="match status" value="1"/>
</dbReference>
<gene>
    <name evidence="13" type="ORF">J3998_00845</name>
</gene>
<evidence type="ECO:0000256" key="8">
    <source>
        <dbReference type="PROSITE-ProRule" id="PRU01360"/>
    </source>
</evidence>
<dbReference type="InterPro" id="IPR000531">
    <property type="entry name" value="Beta-barrel_TonB"/>
</dbReference>
<keyword evidence="6 8" id="KW-0472">Membrane</keyword>
<dbReference type="Gene3D" id="2.40.170.20">
    <property type="entry name" value="TonB-dependent receptor, beta-barrel domain"/>
    <property type="match status" value="1"/>
</dbReference>
<dbReference type="PANTHER" id="PTHR30069:SF49">
    <property type="entry name" value="OUTER MEMBRANE PROTEIN C"/>
    <property type="match status" value="1"/>
</dbReference>
<keyword evidence="3 8" id="KW-1134">Transmembrane beta strand</keyword>
<keyword evidence="4 8" id="KW-0812">Transmembrane</keyword>
<evidence type="ECO:0000259" key="12">
    <source>
        <dbReference type="Pfam" id="PF07715"/>
    </source>
</evidence>
<evidence type="ECO:0000256" key="5">
    <source>
        <dbReference type="ARBA" id="ARBA00023077"/>
    </source>
</evidence>
<dbReference type="Pfam" id="PF00593">
    <property type="entry name" value="TonB_dep_Rec_b-barrel"/>
    <property type="match status" value="1"/>
</dbReference>
<evidence type="ECO:0000313" key="14">
    <source>
        <dbReference type="Proteomes" id="UP000664835"/>
    </source>
</evidence>